<accession>A0A3B0T5F7</accession>
<feature type="domain" description="GGDEF" evidence="2">
    <location>
        <begin position="28"/>
        <end position="198"/>
    </location>
</feature>
<dbReference type="Gene3D" id="3.30.70.270">
    <property type="match status" value="1"/>
</dbReference>
<dbReference type="InterPro" id="IPR043128">
    <property type="entry name" value="Rev_trsase/Diguanyl_cyclase"/>
</dbReference>
<dbReference type="SMART" id="SM00267">
    <property type="entry name" value="GGDEF"/>
    <property type="match status" value="1"/>
</dbReference>
<dbReference type="AlphaFoldDB" id="A0A3B0T5F7"/>
<protein>
    <recommendedName>
        <fullName evidence="2">GGDEF domain-containing protein</fullName>
    </recommendedName>
</protein>
<name>A0A3B0T5F7_9ZZZZ</name>
<organism evidence="3">
    <name type="scientific">hydrothermal vent metagenome</name>
    <dbReference type="NCBI Taxonomy" id="652676"/>
    <lineage>
        <taxon>unclassified sequences</taxon>
        <taxon>metagenomes</taxon>
        <taxon>ecological metagenomes</taxon>
    </lineage>
</organism>
<dbReference type="EMBL" id="UOEK01000619">
    <property type="protein sequence ID" value="VAW09632.1"/>
    <property type="molecule type" value="Genomic_DNA"/>
</dbReference>
<dbReference type="InterPro" id="IPR000160">
    <property type="entry name" value="GGDEF_dom"/>
</dbReference>
<reference evidence="3" key="1">
    <citation type="submission" date="2018-06" db="EMBL/GenBank/DDBJ databases">
        <authorList>
            <person name="Zhirakovskaya E."/>
        </authorList>
    </citation>
    <scope>NUCLEOTIDE SEQUENCE</scope>
</reference>
<proteinExistence type="predicted"/>
<sequence length="202" mass="21599">MATQEELSTDEARIAELKGQIDELRLENGTLRLQLDVLSSTDIVTGLPNTNGILQTLDSVVARHNRAGEAFGVMLVRVPAIATIGEHHGRAGVNDALRHAGALIAAGLRRLDMVGRLDDSAFLAVLPMLDEAGCDTVVTRLSKLLASVPMTFERDRLEMKPQITIALSAPGVDLGSQIIVGRVLEKSDEPGDDGVQIFKLSA</sequence>
<evidence type="ECO:0000256" key="1">
    <source>
        <dbReference type="SAM" id="Coils"/>
    </source>
</evidence>
<feature type="coiled-coil region" evidence="1">
    <location>
        <begin position="7"/>
        <end position="34"/>
    </location>
</feature>
<dbReference type="NCBIfam" id="TIGR00254">
    <property type="entry name" value="GGDEF"/>
    <property type="match status" value="1"/>
</dbReference>
<dbReference type="InterPro" id="IPR029787">
    <property type="entry name" value="Nucleotide_cyclase"/>
</dbReference>
<keyword evidence="1" id="KW-0175">Coiled coil</keyword>
<dbReference type="SUPFAM" id="SSF55073">
    <property type="entry name" value="Nucleotide cyclase"/>
    <property type="match status" value="1"/>
</dbReference>
<evidence type="ECO:0000313" key="3">
    <source>
        <dbReference type="EMBL" id="VAW09632.1"/>
    </source>
</evidence>
<gene>
    <name evidence="3" type="ORF">MNBD_ACTINO02-2947</name>
</gene>
<evidence type="ECO:0000259" key="2">
    <source>
        <dbReference type="SMART" id="SM00267"/>
    </source>
</evidence>
<dbReference type="Pfam" id="PF00990">
    <property type="entry name" value="GGDEF"/>
    <property type="match status" value="1"/>
</dbReference>